<name>A0A238KES9_9RHOB</name>
<keyword evidence="3 5" id="KW-1133">Transmembrane helix</keyword>
<comment type="subcellular location">
    <subcellularLocation>
        <location evidence="1">Membrane</location>
        <topology evidence="1">Multi-pass membrane protein</topology>
    </subcellularLocation>
</comment>
<feature type="transmembrane region" description="Helical" evidence="5">
    <location>
        <begin position="68"/>
        <end position="91"/>
    </location>
</feature>
<sequence length="166" mass="18078">MALSSDIVATYRRPGKVVARLMEMGTREDRALVFVMGAAFVMFIAQWPGLAREAHLAGTPLSISIGKAFVIVVFGLPLALYFVGFVTHWIARALGGKGTAFGSRLALFWAFLAMSPLLLFYGLVAGFVGPGTQAELVKLLCWLVFLWFWIAGLRTVHRADQTGQGV</sequence>
<evidence type="ECO:0000256" key="5">
    <source>
        <dbReference type="SAM" id="Phobius"/>
    </source>
</evidence>
<keyword evidence="8" id="KW-1185">Reference proteome</keyword>
<accession>A0A238KES9</accession>
<evidence type="ECO:0000256" key="1">
    <source>
        <dbReference type="ARBA" id="ARBA00004141"/>
    </source>
</evidence>
<evidence type="ECO:0000256" key="3">
    <source>
        <dbReference type="ARBA" id="ARBA00022989"/>
    </source>
</evidence>
<keyword evidence="4 5" id="KW-0472">Membrane</keyword>
<protein>
    <submittedName>
        <fullName evidence="7">Yip1 domain protein</fullName>
    </submittedName>
</protein>
<dbReference type="Pfam" id="PF04893">
    <property type="entry name" value="Yip1"/>
    <property type="match status" value="1"/>
</dbReference>
<reference evidence="7 8" key="1">
    <citation type="submission" date="2017-05" db="EMBL/GenBank/DDBJ databases">
        <authorList>
            <person name="Song R."/>
            <person name="Chenine A.L."/>
            <person name="Ruprecht R.M."/>
        </authorList>
    </citation>
    <scope>NUCLEOTIDE SEQUENCE [LARGE SCALE GENOMIC DNA]</scope>
    <source>
        <strain evidence="7 8">CECT 8663</strain>
    </source>
</reference>
<evidence type="ECO:0000256" key="4">
    <source>
        <dbReference type="ARBA" id="ARBA00023136"/>
    </source>
</evidence>
<dbReference type="AlphaFoldDB" id="A0A238KES9"/>
<organism evidence="7 8">
    <name type="scientific">Pelagimonas varians</name>
    <dbReference type="NCBI Taxonomy" id="696760"/>
    <lineage>
        <taxon>Bacteria</taxon>
        <taxon>Pseudomonadati</taxon>
        <taxon>Pseudomonadota</taxon>
        <taxon>Alphaproteobacteria</taxon>
        <taxon>Rhodobacterales</taxon>
        <taxon>Roseobacteraceae</taxon>
        <taxon>Pelagimonas</taxon>
    </lineage>
</organism>
<dbReference type="Proteomes" id="UP000220836">
    <property type="component" value="Unassembled WGS sequence"/>
</dbReference>
<keyword evidence="2 5" id="KW-0812">Transmembrane</keyword>
<proteinExistence type="predicted"/>
<evidence type="ECO:0000259" key="6">
    <source>
        <dbReference type="Pfam" id="PF04893"/>
    </source>
</evidence>
<dbReference type="RefSeq" id="WP_097804671.1">
    <property type="nucleotide sequence ID" value="NZ_OZ257122.1"/>
</dbReference>
<dbReference type="OrthoDB" id="7771437at2"/>
<evidence type="ECO:0000313" key="7">
    <source>
        <dbReference type="EMBL" id="SMX41004.1"/>
    </source>
</evidence>
<feature type="domain" description="Yip1" evidence="6">
    <location>
        <begin position="10"/>
        <end position="162"/>
    </location>
</feature>
<feature type="transmembrane region" description="Helical" evidence="5">
    <location>
        <begin position="136"/>
        <end position="156"/>
    </location>
</feature>
<feature type="transmembrane region" description="Helical" evidence="5">
    <location>
        <begin position="103"/>
        <end position="124"/>
    </location>
</feature>
<feature type="transmembrane region" description="Helical" evidence="5">
    <location>
        <begin position="31"/>
        <end position="48"/>
    </location>
</feature>
<evidence type="ECO:0000256" key="2">
    <source>
        <dbReference type="ARBA" id="ARBA00022692"/>
    </source>
</evidence>
<dbReference type="GO" id="GO:0016020">
    <property type="term" value="C:membrane"/>
    <property type="evidence" value="ECO:0007669"/>
    <property type="project" value="UniProtKB-SubCell"/>
</dbReference>
<dbReference type="EMBL" id="FXYH01000006">
    <property type="protein sequence ID" value="SMX41004.1"/>
    <property type="molecule type" value="Genomic_DNA"/>
</dbReference>
<dbReference type="InterPro" id="IPR006977">
    <property type="entry name" value="Yip1_dom"/>
</dbReference>
<gene>
    <name evidence="7" type="ORF">PEV8663_02184</name>
</gene>
<evidence type="ECO:0000313" key="8">
    <source>
        <dbReference type="Proteomes" id="UP000220836"/>
    </source>
</evidence>